<evidence type="ECO:0000256" key="2">
    <source>
        <dbReference type="ARBA" id="ARBA00001271"/>
    </source>
</evidence>
<reference evidence="11" key="2">
    <citation type="submission" date="2020-09" db="EMBL/GenBank/DDBJ databases">
        <authorList>
            <person name="Sun Q."/>
            <person name="Kim S."/>
        </authorList>
    </citation>
    <scope>NUCLEOTIDE SEQUENCE</scope>
    <source>
        <strain evidence="11">KCTC 12710</strain>
    </source>
</reference>
<dbReference type="Pfam" id="PF23763">
    <property type="entry name" value="Beta-barrel_GLAA-B_I"/>
    <property type="match status" value="1"/>
</dbReference>
<evidence type="ECO:0000259" key="8">
    <source>
        <dbReference type="Pfam" id="PF13229"/>
    </source>
</evidence>
<keyword evidence="6" id="KW-0326">Glycosidase</keyword>
<dbReference type="InterPro" id="IPR012334">
    <property type="entry name" value="Pectin_lyas_fold"/>
</dbReference>
<accession>A0A918R8N7</accession>
<keyword evidence="4" id="KW-0677">Repeat</keyword>
<evidence type="ECO:0000259" key="10">
    <source>
        <dbReference type="Pfam" id="PF23764"/>
    </source>
</evidence>
<feature type="chain" id="PRO_5037180991" evidence="7">
    <location>
        <begin position="23"/>
        <end position="605"/>
    </location>
</feature>
<comment type="caution">
    <text evidence="11">The sequence shown here is derived from an EMBL/GenBank/DDBJ whole genome shotgun (WGS) entry which is preliminary data.</text>
</comment>
<dbReference type="InterPro" id="IPR039448">
    <property type="entry name" value="Beta_helix"/>
</dbReference>
<dbReference type="InterPro" id="IPR056441">
    <property type="entry name" value="Beta-barrel_GLAA-B_II"/>
</dbReference>
<sequence>MKHYILKTALILFLISSKFLSATEVIEFKNQDGDMTLKVREAIEKSKDKDIKLIFEKGVYSFRSDYALGKFLYITNHGNGFKKIAFNFSGFNSVEIDGQGSEFLFHGTIAPFVFEDCQKIKVTNLTVDWDIPFVFQADVLAINKEEGYMDVKPYTEGFSWNLSKGRIIFPGIDNFEYNSLGSTLPHNKKTKAVDYGAWDMHLNPEYVEKLPKGNLRIHQKHMKHLPRVGTVLNSKGDREKDRYAPAFLARRSNHINFDNVIIHHALGMGFLFERCEDINIVNSGVYIRDGSDRVISSTADATHFANCKGNVLIENCRIEGMYDDGTNVRGTYVEVIKVINEKTVQVALKHFEQMGFQFADKGDAVWFIQQPNPQRALEGIVESVYVINEKFREITFTENVPSNLKAGDILENKTWNPVFTMRGNVIRDHRARNIIIKTPKRIVIEDNDLSSMMSSIMLRGETFFWFESGNVEDVIIRNNRFEHCAYGGPEHAVLKVSPRLGKTFDQTMPYDRNIVFENNTIKTFDNRIVWADRVDGLIIRNNTIKQTDTEKQQFPDAPLFDLEHCMNVEIMNNTYDGNCENSLKADAVSMKTLKIKKNKGFKNLK</sequence>
<reference evidence="11" key="1">
    <citation type="journal article" date="2014" name="Int. J. Syst. Evol. Microbiol.">
        <title>Complete genome sequence of Corynebacterium casei LMG S-19264T (=DSM 44701T), isolated from a smear-ripened cheese.</title>
        <authorList>
            <consortium name="US DOE Joint Genome Institute (JGI-PGF)"/>
            <person name="Walter F."/>
            <person name="Albersmeier A."/>
            <person name="Kalinowski J."/>
            <person name="Ruckert C."/>
        </authorList>
    </citation>
    <scope>NUCLEOTIDE SEQUENCE</scope>
    <source>
        <strain evidence="11">KCTC 12710</strain>
    </source>
</reference>
<feature type="domain" description="GLAA-B beta-barrel" evidence="9">
    <location>
        <begin position="135"/>
        <end position="232"/>
    </location>
</feature>
<evidence type="ECO:0000313" key="12">
    <source>
        <dbReference type="Proteomes" id="UP000636004"/>
    </source>
</evidence>
<feature type="domain" description="Right handed beta helix" evidence="8">
    <location>
        <begin position="416"/>
        <end position="585"/>
    </location>
</feature>
<dbReference type="Gene3D" id="2.160.20.10">
    <property type="entry name" value="Single-stranded right-handed beta-helix, Pectin lyase-like"/>
    <property type="match status" value="2"/>
</dbReference>
<dbReference type="GO" id="GO:0004557">
    <property type="term" value="F:alpha-galactosidase activity"/>
    <property type="evidence" value="ECO:0007669"/>
    <property type="project" value="UniProtKB-EC"/>
</dbReference>
<keyword evidence="12" id="KW-1185">Reference proteome</keyword>
<evidence type="ECO:0000256" key="4">
    <source>
        <dbReference type="ARBA" id="ARBA00022737"/>
    </source>
</evidence>
<keyword evidence="5" id="KW-0378">Hydrolase</keyword>
<comment type="catalytic activity">
    <reaction evidence="1">
        <text>Hydrolysis of terminal, non-reducing alpha-D-galactose residues in alpha-D-galactosides, including galactose oligosaccharides, galactomannans and galactolipids.</text>
        <dbReference type="EC" id="3.2.1.22"/>
    </reaction>
</comment>
<dbReference type="RefSeq" id="WP_189361703.1">
    <property type="nucleotide sequence ID" value="NZ_BMWZ01000006.1"/>
</dbReference>
<feature type="domain" description="GLAA-B beta-barrel" evidence="10">
    <location>
        <begin position="343"/>
        <end position="410"/>
    </location>
</feature>
<dbReference type="Pfam" id="PF13229">
    <property type="entry name" value="Beta_helix"/>
    <property type="match status" value="1"/>
</dbReference>
<protein>
    <submittedName>
        <fullName evidence="11">Alpha-1,3-galactosidase B</fullName>
    </submittedName>
</protein>
<evidence type="ECO:0000256" key="5">
    <source>
        <dbReference type="ARBA" id="ARBA00022801"/>
    </source>
</evidence>
<proteinExistence type="predicted"/>
<keyword evidence="3 7" id="KW-0732">Signal</keyword>
<evidence type="ECO:0000259" key="9">
    <source>
        <dbReference type="Pfam" id="PF23763"/>
    </source>
</evidence>
<feature type="signal peptide" evidence="7">
    <location>
        <begin position="1"/>
        <end position="22"/>
    </location>
</feature>
<dbReference type="Pfam" id="PF23764">
    <property type="entry name" value="Beta-barrel_GLAA-B_II"/>
    <property type="match status" value="1"/>
</dbReference>
<dbReference type="EMBL" id="BMWZ01000006">
    <property type="protein sequence ID" value="GGZ87948.1"/>
    <property type="molecule type" value="Genomic_DNA"/>
</dbReference>
<evidence type="ECO:0000256" key="6">
    <source>
        <dbReference type="ARBA" id="ARBA00023295"/>
    </source>
</evidence>
<dbReference type="InterPro" id="IPR011050">
    <property type="entry name" value="Pectin_lyase_fold/virulence"/>
</dbReference>
<comment type="catalytic activity">
    <reaction evidence="2">
        <text>Hydrolysis of terminal, non-reducing branched (1-&gt;3)-alpha-D-galactosidic residues, producing free D-galactose.</text>
        <dbReference type="EC" id="3.2.1.n1"/>
    </reaction>
</comment>
<evidence type="ECO:0000313" key="11">
    <source>
        <dbReference type="EMBL" id="GGZ87948.1"/>
    </source>
</evidence>
<evidence type="ECO:0000256" key="7">
    <source>
        <dbReference type="SAM" id="SignalP"/>
    </source>
</evidence>
<dbReference type="Proteomes" id="UP000636004">
    <property type="component" value="Unassembled WGS sequence"/>
</dbReference>
<dbReference type="AlphaFoldDB" id="A0A918R8N7"/>
<dbReference type="SUPFAM" id="SSF51126">
    <property type="entry name" value="Pectin lyase-like"/>
    <property type="match status" value="1"/>
</dbReference>
<dbReference type="InterPro" id="IPR057275">
    <property type="entry name" value="Beta-barrel_GLAA-B_I"/>
</dbReference>
<evidence type="ECO:0000256" key="1">
    <source>
        <dbReference type="ARBA" id="ARBA00001255"/>
    </source>
</evidence>
<dbReference type="InterPro" id="IPR006626">
    <property type="entry name" value="PbH1"/>
</dbReference>
<organism evidence="11 12">
    <name type="scientific">Algibacter mikhailovii</name>
    <dbReference type="NCBI Taxonomy" id="425498"/>
    <lineage>
        <taxon>Bacteria</taxon>
        <taxon>Pseudomonadati</taxon>
        <taxon>Bacteroidota</taxon>
        <taxon>Flavobacteriia</taxon>
        <taxon>Flavobacteriales</taxon>
        <taxon>Flavobacteriaceae</taxon>
        <taxon>Algibacter</taxon>
    </lineage>
</organism>
<dbReference type="SMART" id="SM00710">
    <property type="entry name" value="PbH1"/>
    <property type="match status" value="7"/>
</dbReference>
<gene>
    <name evidence="11" type="primary">glaB</name>
    <name evidence="11" type="ORF">GCM10007028_27780</name>
</gene>
<name>A0A918R8N7_9FLAO</name>
<evidence type="ECO:0000256" key="3">
    <source>
        <dbReference type="ARBA" id="ARBA00022729"/>
    </source>
</evidence>